<protein>
    <submittedName>
        <fullName evidence="2">Uncharacterized protein</fullName>
    </submittedName>
</protein>
<comment type="caution">
    <text evidence="2">The sequence shown here is derived from an EMBL/GenBank/DDBJ whole genome shotgun (WGS) entry which is preliminary data.</text>
</comment>
<evidence type="ECO:0000313" key="2">
    <source>
        <dbReference type="EMBL" id="KAF9442749.1"/>
    </source>
</evidence>
<keyword evidence="1" id="KW-0472">Membrane</keyword>
<accession>A0A9P6BYK0</accession>
<dbReference type="AlphaFoldDB" id="A0A9P6BYK0"/>
<name>A0A9P6BYK0_9AGAR</name>
<organism evidence="2 3">
    <name type="scientific">Macrolepiota fuliginosa MF-IS2</name>
    <dbReference type="NCBI Taxonomy" id="1400762"/>
    <lineage>
        <taxon>Eukaryota</taxon>
        <taxon>Fungi</taxon>
        <taxon>Dikarya</taxon>
        <taxon>Basidiomycota</taxon>
        <taxon>Agaricomycotina</taxon>
        <taxon>Agaricomycetes</taxon>
        <taxon>Agaricomycetidae</taxon>
        <taxon>Agaricales</taxon>
        <taxon>Agaricineae</taxon>
        <taxon>Agaricaceae</taxon>
        <taxon>Macrolepiota</taxon>
    </lineage>
</organism>
<keyword evidence="1" id="KW-0812">Transmembrane</keyword>
<evidence type="ECO:0000313" key="3">
    <source>
        <dbReference type="Proteomes" id="UP000807342"/>
    </source>
</evidence>
<evidence type="ECO:0000256" key="1">
    <source>
        <dbReference type="SAM" id="Phobius"/>
    </source>
</evidence>
<proteinExistence type="predicted"/>
<sequence length="132" mass="14356">MLQQFAPTTVFFVSNALTNLCGTAFISIRLLRHRQMTRNFFEDKAPTARYGNIVGILLESAAVNVPIAICEAVGNMIVATSATGATSTWSIIYSIGIPSQALVTIMVIHRVALGRSICYHNQEEAAPLTTRK</sequence>
<feature type="transmembrane region" description="Helical" evidence="1">
    <location>
        <begin position="12"/>
        <end position="31"/>
    </location>
</feature>
<keyword evidence="1" id="KW-1133">Transmembrane helix</keyword>
<keyword evidence="3" id="KW-1185">Reference proteome</keyword>
<dbReference type="EMBL" id="MU151574">
    <property type="protein sequence ID" value="KAF9442749.1"/>
    <property type="molecule type" value="Genomic_DNA"/>
</dbReference>
<dbReference type="Proteomes" id="UP000807342">
    <property type="component" value="Unassembled WGS sequence"/>
</dbReference>
<gene>
    <name evidence="2" type="ORF">P691DRAFT_764910</name>
</gene>
<reference evidence="2" key="1">
    <citation type="submission" date="2020-11" db="EMBL/GenBank/DDBJ databases">
        <authorList>
            <consortium name="DOE Joint Genome Institute"/>
            <person name="Ahrendt S."/>
            <person name="Riley R."/>
            <person name="Andreopoulos W."/>
            <person name="Labutti K."/>
            <person name="Pangilinan J."/>
            <person name="Ruiz-Duenas F.J."/>
            <person name="Barrasa J.M."/>
            <person name="Sanchez-Garcia M."/>
            <person name="Camarero S."/>
            <person name="Miyauchi S."/>
            <person name="Serrano A."/>
            <person name="Linde D."/>
            <person name="Babiker R."/>
            <person name="Drula E."/>
            <person name="Ayuso-Fernandez I."/>
            <person name="Pacheco R."/>
            <person name="Padilla G."/>
            <person name="Ferreira P."/>
            <person name="Barriuso J."/>
            <person name="Kellner H."/>
            <person name="Castanera R."/>
            <person name="Alfaro M."/>
            <person name="Ramirez L."/>
            <person name="Pisabarro A.G."/>
            <person name="Kuo A."/>
            <person name="Tritt A."/>
            <person name="Lipzen A."/>
            <person name="He G."/>
            <person name="Yan M."/>
            <person name="Ng V."/>
            <person name="Cullen D."/>
            <person name="Martin F."/>
            <person name="Rosso M.-N."/>
            <person name="Henrissat B."/>
            <person name="Hibbett D."/>
            <person name="Martinez A.T."/>
            <person name="Grigoriev I.V."/>
        </authorList>
    </citation>
    <scope>NUCLEOTIDE SEQUENCE</scope>
    <source>
        <strain evidence="2">MF-IS2</strain>
    </source>
</reference>